<evidence type="ECO:0000313" key="4">
    <source>
        <dbReference type="Proteomes" id="UP000818603"/>
    </source>
</evidence>
<dbReference type="GO" id="GO:0044781">
    <property type="term" value="P:bacterial-type flagellum organization"/>
    <property type="evidence" value="ECO:0007669"/>
    <property type="project" value="InterPro"/>
</dbReference>
<dbReference type="EMBL" id="VCJR02000001">
    <property type="protein sequence ID" value="NHK26336.1"/>
    <property type="molecule type" value="Genomic_DNA"/>
</dbReference>
<evidence type="ECO:0000313" key="2">
    <source>
        <dbReference type="EMBL" id="NHK26336.1"/>
    </source>
</evidence>
<keyword evidence="2" id="KW-0282">Flagellum</keyword>
<reference evidence="1" key="1">
    <citation type="journal article" date="2014" name="Int. J. Syst. Evol. Microbiol.">
        <title>Complete genome sequence of Corynebacterium casei LMG S-19264T (=DSM 44701T), isolated from a smear-ripened cheese.</title>
        <authorList>
            <consortium name="US DOE Joint Genome Institute (JGI-PGF)"/>
            <person name="Walter F."/>
            <person name="Albersmeier A."/>
            <person name="Kalinowski J."/>
            <person name="Ruckert C."/>
        </authorList>
    </citation>
    <scope>NUCLEOTIDE SEQUENCE</scope>
    <source>
        <strain evidence="1">CGMCC 1.14984</strain>
    </source>
</reference>
<proteinExistence type="predicted"/>
<reference evidence="2 4" key="2">
    <citation type="submission" date="2020-02" db="EMBL/GenBank/DDBJ databases">
        <title>Genome sequence of Parvularcula flava strain NH6-79.</title>
        <authorList>
            <person name="Abdul Karim M.H."/>
            <person name="Lam M.Q."/>
            <person name="Chen S.J."/>
            <person name="Yahya A."/>
            <person name="Shahir S."/>
            <person name="Shamsir M.S."/>
            <person name="Chong C.S."/>
        </authorList>
    </citation>
    <scope>NUCLEOTIDE SEQUENCE [LARGE SCALE GENOMIC DNA]</scope>
    <source>
        <strain evidence="2 4">NH6-79</strain>
    </source>
</reference>
<evidence type="ECO:0000313" key="3">
    <source>
        <dbReference type="Proteomes" id="UP000621856"/>
    </source>
</evidence>
<gene>
    <name evidence="2" type="primary">flaF</name>
    <name evidence="2" type="ORF">FF098_000270</name>
    <name evidence="1" type="ORF">GCM10011355_00550</name>
</gene>
<sequence>MYNSGLAAKAYATSNRETASGKQIELKVFSSITARIAAADTDTVGGFAELAEAMHENVRLWNIIAVDVVDSDNQLSQDLRGMLLQLADFTSRHTMKVLRGEASRDVLVDINKAMIGGLSGIVPDAEEAA</sequence>
<accession>A0A8J3EPP2</accession>
<comment type="caution">
    <text evidence="1">The sequence shown here is derived from an EMBL/GenBank/DDBJ whole genome shotgun (WGS) entry which is preliminary data.</text>
</comment>
<dbReference type="RefSeq" id="WP_166426248.1">
    <property type="nucleotide sequence ID" value="NZ_BMGZ01000001.1"/>
</dbReference>
<reference evidence="1" key="3">
    <citation type="submission" date="2020-09" db="EMBL/GenBank/DDBJ databases">
        <authorList>
            <person name="Sun Q."/>
            <person name="Zhou Y."/>
        </authorList>
    </citation>
    <scope>NUCLEOTIDE SEQUENCE</scope>
    <source>
        <strain evidence="1">CGMCC 1.14984</strain>
    </source>
</reference>
<keyword evidence="4" id="KW-1185">Reference proteome</keyword>
<keyword evidence="2" id="KW-0969">Cilium</keyword>
<dbReference type="AlphaFoldDB" id="A0A8J3EPP2"/>
<evidence type="ECO:0000313" key="1">
    <source>
        <dbReference type="EMBL" id="GGH92025.1"/>
    </source>
</evidence>
<dbReference type="Pfam" id="PF07309">
    <property type="entry name" value="FlaF"/>
    <property type="match status" value="1"/>
</dbReference>
<dbReference type="InterPro" id="IPR010845">
    <property type="entry name" value="FlaF"/>
</dbReference>
<keyword evidence="2" id="KW-0966">Cell projection</keyword>
<protein>
    <submittedName>
        <fullName evidence="2">Flagellar biosynthesis regulator FlaF</fullName>
    </submittedName>
</protein>
<name>A0A8J3EPP2_9PROT</name>
<organism evidence="1 3">
    <name type="scientific">Aquisalinus luteolus</name>
    <dbReference type="NCBI Taxonomy" id="1566827"/>
    <lineage>
        <taxon>Bacteria</taxon>
        <taxon>Pseudomonadati</taxon>
        <taxon>Pseudomonadota</taxon>
        <taxon>Alphaproteobacteria</taxon>
        <taxon>Parvularculales</taxon>
        <taxon>Parvularculaceae</taxon>
        <taxon>Aquisalinus</taxon>
    </lineage>
</organism>
<dbReference type="Proteomes" id="UP000621856">
    <property type="component" value="Unassembled WGS sequence"/>
</dbReference>
<dbReference type="Proteomes" id="UP000818603">
    <property type="component" value="Unassembled WGS sequence"/>
</dbReference>
<dbReference type="EMBL" id="BMGZ01000001">
    <property type="protein sequence ID" value="GGH92025.1"/>
    <property type="molecule type" value="Genomic_DNA"/>
</dbReference>
<dbReference type="NCBIfam" id="NF009435">
    <property type="entry name" value="PRK12794.1"/>
    <property type="match status" value="1"/>
</dbReference>